<evidence type="ECO:0000313" key="6">
    <source>
        <dbReference type="Proteomes" id="UP000178764"/>
    </source>
</evidence>
<dbReference type="Pfam" id="PF00011">
    <property type="entry name" value="HSP20"/>
    <property type="match status" value="1"/>
</dbReference>
<dbReference type="PROSITE" id="PS51203">
    <property type="entry name" value="CS"/>
    <property type="match status" value="1"/>
</dbReference>
<dbReference type="PANTHER" id="PTHR11527">
    <property type="entry name" value="HEAT-SHOCK PROTEIN 20 FAMILY MEMBER"/>
    <property type="match status" value="1"/>
</dbReference>
<dbReference type="AlphaFoldDB" id="A0A1F5DLZ2"/>
<dbReference type="EMBL" id="MEZT01000031">
    <property type="protein sequence ID" value="OGD56036.1"/>
    <property type="molecule type" value="Genomic_DNA"/>
</dbReference>
<dbReference type="SUPFAM" id="SSF49764">
    <property type="entry name" value="HSP20-like chaperones"/>
    <property type="match status" value="1"/>
</dbReference>
<gene>
    <name evidence="5" type="ORF">A2V71_03960</name>
</gene>
<evidence type="ECO:0000256" key="1">
    <source>
        <dbReference type="PROSITE-ProRule" id="PRU00285"/>
    </source>
</evidence>
<proteinExistence type="inferred from homology"/>
<protein>
    <submittedName>
        <fullName evidence="5">Uncharacterized protein</fullName>
    </submittedName>
</protein>
<evidence type="ECO:0000256" key="2">
    <source>
        <dbReference type="RuleBase" id="RU003616"/>
    </source>
</evidence>
<name>A0A1F5DLZ2_9BACT</name>
<accession>A0A1F5DLZ2</accession>
<dbReference type="Proteomes" id="UP000178764">
    <property type="component" value="Unassembled WGS sequence"/>
</dbReference>
<feature type="domain" description="SHSP" evidence="3">
    <location>
        <begin position="16"/>
        <end position="128"/>
    </location>
</feature>
<comment type="similarity">
    <text evidence="1 2">Belongs to the small heat shock protein (HSP20) family.</text>
</comment>
<comment type="caution">
    <text evidence="5">The sequence shown here is derived from an EMBL/GenBank/DDBJ whole genome shotgun (WGS) entry which is preliminary data.</text>
</comment>
<organism evidence="5 6">
    <name type="scientific">Candidatus Berkelbacteria bacterium RBG_13_40_8</name>
    <dbReference type="NCBI Taxonomy" id="1797467"/>
    <lineage>
        <taxon>Bacteria</taxon>
        <taxon>Candidatus Berkelbacteria</taxon>
    </lineage>
</organism>
<dbReference type="CDD" id="cd06464">
    <property type="entry name" value="ACD_sHsps-like"/>
    <property type="match status" value="1"/>
</dbReference>
<sequence>MENTQVQPSASSQDWMEDYEGQLAVDVYQTDDDVVLKAPIAGVRPEDLEISITDEVINIKGARKFAEEISRENYFAQECYWGAFSRSYILPIAVSSEKATASLKNGILTITIPKQEKTKTKTIEIKAE</sequence>
<feature type="domain" description="CS" evidence="4">
    <location>
        <begin position="20"/>
        <end position="124"/>
    </location>
</feature>
<dbReference type="PROSITE" id="PS01031">
    <property type="entry name" value="SHSP"/>
    <property type="match status" value="1"/>
</dbReference>
<evidence type="ECO:0000259" key="4">
    <source>
        <dbReference type="PROSITE" id="PS51203"/>
    </source>
</evidence>
<evidence type="ECO:0000313" key="5">
    <source>
        <dbReference type="EMBL" id="OGD56036.1"/>
    </source>
</evidence>
<dbReference type="InterPro" id="IPR031107">
    <property type="entry name" value="Small_HSP"/>
</dbReference>
<dbReference type="InterPro" id="IPR008978">
    <property type="entry name" value="HSP20-like_chaperone"/>
</dbReference>
<dbReference type="Gene3D" id="2.60.40.790">
    <property type="match status" value="1"/>
</dbReference>
<evidence type="ECO:0000259" key="3">
    <source>
        <dbReference type="PROSITE" id="PS01031"/>
    </source>
</evidence>
<reference evidence="5 6" key="1">
    <citation type="journal article" date="2016" name="Nat. Commun.">
        <title>Thousands of microbial genomes shed light on interconnected biogeochemical processes in an aquifer system.</title>
        <authorList>
            <person name="Anantharaman K."/>
            <person name="Brown C.T."/>
            <person name="Hug L.A."/>
            <person name="Sharon I."/>
            <person name="Castelle C.J."/>
            <person name="Probst A.J."/>
            <person name="Thomas B.C."/>
            <person name="Singh A."/>
            <person name="Wilkins M.J."/>
            <person name="Karaoz U."/>
            <person name="Brodie E.L."/>
            <person name="Williams K.H."/>
            <person name="Hubbard S.S."/>
            <person name="Banfield J.F."/>
        </authorList>
    </citation>
    <scope>NUCLEOTIDE SEQUENCE [LARGE SCALE GENOMIC DNA]</scope>
</reference>
<dbReference type="InterPro" id="IPR007052">
    <property type="entry name" value="CS_dom"/>
</dbReference>
<dbReference type="InterPro" id="IPR002068">
    <property type="entry name" value="A-crystallin/Hsp20_dom"/>
</dbReference>